<sequence>MRWQSNGWLNLGGDQWIKYDPSYIRYTGANYLYSSKHLKQMHKQSRSKDESEAIWMYMQNHEIDDYEYKKYDTRKMERRDESFQM</sequence>
<organism evidence="1 2">
    <name type="scientific">Bacillus cereus</name>
    <dbReference type="NCBI Taxonomy" id="1396"/>
    <lineage>
        <taxon>Bacteria</taxon>
        <taxon>Bacillati</taxon>
        <taxon>Bacillota</taxon>
        <taxon>Bacilli</taxon>
        <taxon>Bacillales</taxon>
        <taxon>Bacillaceae</taxon>
        <taxon>Bacillus</taxon>
        <taxon>Bacillus cereus group</taxon>
    </lineage>
</organism>
<name>A0AA44Q6Y0_BACCE</name>
<comment type="caution">
    <text evidence="1">The sequence shown here is derived from an EMBL/GenBank/DDBJ whole genome shotgun (WGS) entry which is preliminary data.</text>
</comment>
<gene>
    <name evidence="1" type="ORF">COK38_22505</name>
</gene>
<dbReference type="EMBL" id="NVBO01000279">
    <property type="protein sequence ID" value="PFR92276.1"/>
    <property type="molecule type" value="Genomic_DNA"/>
</dbReference>
<proteinExistence type="predicted"/>
<reference evidence="1 2" key="1">
    <citation type="submission" date="2017-09" db="EMBL/GenBank/DDBJ databases">
        <title>Large-scale bioinformatics analysis of Bacillus genomes uncovers conserved roles of natural products in bacterial physiology.</title>
        <authorList>
            <consortium name="Agbiome Team Llc"/>
            <person name="Bleich R.M."/>
            <person name="Grubbs K.J."/>
            <person name="Santa Maria K.C."/>
            <person name="Allen S.E."/>
            <person name="Farag S."/>
            <person name="Shank E.A."/>
            <person name="Bowers A."/>
        </authorList>
    </citation>
    <scope>NUCLEOTIDE SEQUENCE [LARGE SCALE GENOMIC DNA]</scope>
    <source>
        <strain evidence="1 2">AFS067272</strain>
    </source>
</reference>
<protein>
    <submittedName>
        <fullName evidence="1">Uncharacterized protein</fullName>
    </submittedName>
</protein>
<dbReference type="RefSeq" id="WP_001267529.1">
    <property type="nucleotide sequence ID" value="NZ_NTUG01000009.1"/>
</dbReference>
<evidence type="ECO:0000313" key="2">
    <source>
        <dbReference type="Proteomes" id="UP000226357"/>
    </source>
</evidence>
<dbReference type="Proteomes" id="UP000226357">
    <property type="component" value="Unassembled WGS sequence"/>
</dbReference>
<dbReference type="AlphaFoldDB" id="A0AA44Q6Y0"/>
<evidence type="ECO:0000313" key="1">
    <source>
        <dbReference type="EMBL" id="PFR92276.1"/>
    </source>
</evidence>
<accession>A0AA44Q6Y0</accession>